<protein>
    <submittedName>
        <fullName evidence="1">Uncharacterized protein</fullName>
    </submittedName>
</protein>
<dbReference type="EMBL" id="PUHZ01000018">
    <property type="protein sequence ID" value="PQO44661.1"/>
    <property type="molecule type" value="Genomic_DNA"/>
</dbReference>
<evidence type="ECO:0000313" key="2">
    <source>
        <dbReference type="Proteomes" id="UP000237819"/>
    </source>
</evidence>
<dbReference type="Gene3D" id="3.55.50.30">
    <property type="match status" value="1"/>
</dbReference>
<dbReference type="Proteomes" id="UP000237819">
    <property type="component" value="Unassembled WGS sequence"/>
</dbReference>
<dbReference type="AlphaFoldDB" id="A0A2S8GK20"/>
<proteinExistence type="predicted"/>
<sequence>MSDFRHYFFPLLATLLLAAGVGATEWKTGIDFEKRLDSEVDMQWEDVPLADALDRLANTQEIAFFLDRRIDPDQLISLSANAIPLEMVVRTLAQKAGGGSCHVGSVVYIGPADTARNLATVAAVQDDFARQARDPVLRDLISSETLAWPELTEPRKLLTDLAGQHRLSFRNLDEAVPHDLWRAGEFPKITSAESLTLLLAGFGATYRLVKNAAGDSQLELIPLPEDPKFSKRFPFRGDLNDASSKIKAEFPELAVETQSGAVTVTGRFEEVTLAGRMLRGETIRRMNVTPGKKLYTLTVQQQPLGAVLDSLAKSLSLKVETSDEVQEALHQRISFSVEKVDVAALLQAAMAEAPVQWELNGDVLTVTPLKK</sequence>
<reference evidence="1 2" key="1">
    <citation type="submission" date="2018-02" db="EMBL/GenBank/DDBJ databases">
        <title>Comparative genomes isolates from brazilian mangrove.</title>
        <authorList>
            <person name="Araujo J.E."/>
            <person name="Taketani R.G."/>
            <person name="Silva M.C.P."/>
            <person name="Loureco M.V."/>
            <person name="Andreote F.D."/>
        </authorList>
    </citation>
    <scope>NUCLEOTIDE SEQUENCE [LARGE SCALE GENOMIC DNA]</scope>
    <source>
        <strain evidence="1 2">Nap-Phe MGV</strain>
    </source>
</reference>
<evidence type="ECO:0000313" key="1">
    <source>
        <dbReference type="EMBL" id="PQO44661.1"/>
    </source>
</evidence>
<organism evidence="1 2">
    <name type="scientific">Blastopirellula marina</name>
    <dbReference type="NCBI Taxonomy" id="124"/>
    <lineage>
        <taxon>Bacteria</taxon>
        <taxon>Pseudomonadati</taxon>
        <taxon>Planctomycetota</taxon>
        <taxon>Planctomycetia</taxon>
        <taxon>Pirellulales</taxon>
        <taxon>Pirellulaceae</taxon>
        <taxon>Blastopirellula</taxon>
    </lineage>
</organism>
<name>A0A2S8GK20_9BACT</name>
<gene>
    <name evidence="1" type="ORF">C5Y93_17995</name>
</gene>
<dbReference type="OrthoDB" id="286171at2"/>
<accession>A0A2S8GK20</accession>
<comment type="caution">
    <text evidence="1">The sequence shown here is derived from an EMBL/GenBank/DDBJ whole genome shotgun (WGS) entry which is preliminary data.</text>
</comment>
<dbReference type="RefSeq" id="WP_105336835.1">
    <property type="nucleotide sequence ID" value="NZ_PUHZ01000018.1"/>
</dbReference>